<keyword evidence="1" id="KW-0472">Membrane</keyword>
<name>A0ABW3JP95_9FLAO</name>
<evidence type="ECO:0000256" key="1">
    <source>
        <dbReference type="SAM" id="Phobius"/>
    </source>
</evidence>
<evidence type="ECO:0000313" key="3">
    <source>
        <dbReference type="Proteomes" id="UP001597062"/>
    </source>
</evidence>
<comment type="caution">
    <text evidence="2">The sequence shown here is derived from an EMBL/GenBank/DDBJ whole genome shotgun (WGS) entry which is preliminary data.</text>
</comment>
<dbReference type="Proteomes" id="UP001597062">
    <property type="component" value="Unassembled WGS sequence"/>
</dbReference>
<keyword evidence="3" id="KW-1185">Reference proteome</keyword>
<reference evidence="3" key="1">
    <citation type="journal article" date="2019" name="Int. J. Syst. Evol. Microbiol.">
        <title>The Global Catalogue of Microorganisms (GCM) 10K type strain sequencing project: providing services to taxonomists for standard genome sequencing and annotation.</title>
        <authorList>
            <consortium name="The Broad Institute Genomics Platform"/>
            <consortium name="The Broad Institute Genome Sequencing Center for Infectious Disease"/>
            <person name="Wu L."/>
            <person name="Ma J."/>
        </authorList>
    </citation>
    <scope>NUCLEOTIDE SEQUENCE [LARGE SCALE GENOMIC DNA]</scope>
    <source>
        <strain evidence="3">CCUG 60527</strain>
    </source>
</reference>
<keyword evidence="1" id="KW-0812">Transmembrane</keyword>
<organism evidence="2 3">
    <name type="scientific">Tenacibaculum geojense</name>
    <dbReference type="NCBI Taxonomy" id="915352"/>
    <lineage>
        <taxon>Bacteria</taxon>
        <taxon>Pseudomonadati</taxon>
        <taxon>Bacteroidota</taxon>
        <taxon>Flavobacteriia</taxon>
        <taxon>Flavobacteriales</taxon>
        <taxon>Flavobacteriaceae</taxon>
        <taxon>Tenacibaculum</taxon>
    </lineage>
</organism>
<feature type="transmembrane region" description="Helical" evidence="1">
    <location>
        <begin position="44"/>
        <end position="65"/>
    </location>
</feature>
<evidence type="ECO:0008006" key="4">
    <source>
        <dbReference type="Google" id="ProtNLM"/>
    </source>
</evidence>
<dbReference type="RefSeq" id="WP_386105417.1">
    <property type="nucleotide sequence ID" value="NZ_JBHTJR010000020.1"/>
</dbReference>
<keyword evidence="1" id="KW-1133">Transmembrane helix</keyword>
<dbReference type="EMBL" id="JBHTJR010000020">
    <property type="protein sequence ID" value="MFD0992287.1"/>
    <property type="molecule type" value="Genomic_DNA"/>
</dbReference>
<protein>
    <recommendedName>
        <fullName evidence="4">Outer membrane protein beta-barrel domain-containing protein</fullName>
    </recommendedName>
</protein>
<accession>A0ABW3JP95</accession>
<evidence type="ECO:0000313" key="2">
    <source>
        <dbReference type="EMBL" id="MFD0992287.1"/>
    </source>
</evidence>
<sequence>MLDKKNIDRLFQEKFKDFEATPDAKIWEAIAATQQKKKKRFIPIWWFSSGVAAMLVLGLLLFPTIRNSYQEENEPVLIPNQTEKNKTKLTTPPNDIKITSSPSIIKASTPSYQGNAAIPSITTTSKSAALLTKNSYVATKRKENQESESKKHNFISDEKIAMKKLSNHVTDTNTKVITKKEREDEKKDFIAEVSKKNVTKNDAKNNRKHWSIAPILGVVKANTFSQASAIDSNLNNNKVNGENTFSYGINIGYKLSEKWTLQSGVRMQKMLYNTQDVALVESSGINNNLNNVTFNTNATNYLFANSPESANSYFLTTNNDSNNYESGNLLQEVGYIEIPIEVKYKVITHKKINTYLVSGFSSLFLNQNAILVQTADTKQQIGEANNLNSVNFSANLGLDISILLNQQLQFTVQPMFQTQLKTFSKSNNGFKPYAIGVYSGLQYQF</sequence>
<proteinExistence type="predicted"/>
<gene>
    <name evidence="2" type="ORF">ACFQ1U_03635</name>
</gene>